<dbReference type="PANTHER" id="PTHR12526:SF630">
    <property type="entry name" value="GLYCOSYLTRANSFERASE"/>
    <property type="match status" value="1"/>
</dbReference>
<evidence type="ECO:0000313" key="2">
    <source>
        <dbReference type="Proteomes" id="UP001242480"/>
    </source>
</evidence>
<dbReference type="PANTHER" id="PTHR12526">
    <property type="entry name" value="GLYCOSYLTRANSFERASE"/>
    <property type="match status" value="1"/>
</dbReference>
<comment type="caution">
    <text evidence="1">The sequence shown here is derived from an EMBL/GenBank/DDBJ whole genome shotgun (WGS) entry which is preliminary data.</text>
</comment>
<keyword evidence="2" id="KW-1185">Reference proteome</keyword>
<sequence length="438" mass="46985">MPERLLVLLPADGHGGCEYNALSFARFAARTLGLAVATAFPSTATTQFLGELADANGLPWHDLRITFEADDDAERFAAQRACTAALIEAVRPDAVFLAMPWPARGGGVIAACADAGIPALVKFALVPEVLHGPPEPVAARLRQAIGQRQLWFANSRHSAALLERHLGLAPGAVDHFHVGPIGLRDLLDEAETGSAIAPAAARRLVRDTFSLPDEALVVTTVARLSMQKGYDTLLEAAALLRDDPRLRFLWVGEGELRPALEAGIAERGLAGRVVLAGFRRDVRQLLRGSDIFALPTVYEGGCSQALLEAMEEGLAIAVTRASAVAEVAQDEVEALLADVGDAEGLAARIRRLADDAPLRRRLGAAAARRARLFSREVMFKQTVLRLDRLLGTGHAAHPDLAAVDLESPAFSRADRPEPAARRAESGFAKILRIFARFR</sequence>
<dbReference type="EMBL" id="JAUSVX010000002">
    <property type="protein sequence ID" value="MDQ0468736.1"/>
    <property type="molecule type" value="Genomic_DNA"/>
</dbReference>
<dbReference type="RefSeq" id="WP_307270346.1">
    <property type="nucleotide sequence ID" value="NZ_JAUSVX010000002.1"/>
</dbReference>
<dbReference type="Pfam" id="PF13692">
    <property type="entry name" value="Glyco_trans_1_4"/>
    <property type="match status" value="1"/>
</dbReference>
<dbReference type="Proteomes" id="UP001242480">
    <property type="component" value="Unassembled WGS sequence"/>
</dbReference>
<proteinExistence type="predicted"/>
<gene>
    <name evidence="1" type="ORF">QO011_001736</name>
</gene>
<organism evidence="1 2">
    <name type="scientific">Labrys wisconsinensis</name>
    <dbReference type="NCBI Taxonomy" id="425677"/>
    <lineage>
        <taxon>Bacteria</taxon>
        <taxon>Pseudomonadati</taxon>
        <taxon>Pseudomonadota</taxon>
        <taxon>Alphaproteobacteria</taxon>
        <taxon>Hyphomicrobiales</taxon>
        <taxon>Xanthobacteraceae</taxon>
        <taxon>Labrys</taxon>
    </lineage>
</organism>
<dbReference type="SUPFAM" id="SSF53756">
    <property type="entry name" value="UDP-Glycosyltransferase/glycogen phosphorylase"/>
    <property type="match status" value="1"/>
</dbReference>
<name>A0ABU0J599_9HYPH</name>
<reference evidence="1 2" key="1">
    <citation type="submission" date="2023-07" db="EMBL/GenBank/DDBJ databases">
        <title>Genomic Encyclopedia of Type Strains, Phase IV (KMG-IV): sequencing the most valuable type-strain genomes for metagenomic binning, comparative biology and taxonomic classification.</title>
        <authorList>
            <person name="Goeker M."/>
        </authorList>
    </citation>
    <scope>NUCLEOTIDE SEQUENCE [LARGE SCALE GENOMIC DNA]</scope>
    <source>
        <strain evidence="1 2">DSM 19619</strain>
    </source>
</reference>
<protein>
    <submittedName>
        <fullName evidence="1">Glycosyltransferase involved in cell wall biosynthesis</fullName>
    </submittedName>
</protein>
<dbReference type="Gene3D" id="3.40.50.2000">
    <property type="entry name" value="Glycogen Phosphorylase B"/>
    <property type="match status" value="2"/>
</dbReference>
<evidence type="ECO:0000313" key="1">
    <source>
        <dbReference type="EMBL" id="MDQ0468736.1"/>
    </source>
</evidence>
<accession>A0ABU0J599</accession>